<evidence type="ECO:0000259" key="1">
    <source>
        <dbReference type="Pfam" id="PF00144"/>
    </source>
</evidence>
<feature type="domain" description="Beta-lactamase-related" evidence="1">
    <location>
        <begin position="56"/>
        <end position="363"/>
    </location>
</feature>
<gene>
    <name evidence="2" type="ORF">Sdagh_13240</name>
</gene>
<dbReference type="Pfam" id="PF00144">
    <property type="entry name" value="Beta-lactamase"/>
    <property type="match status" value="1"/>
</dbReference>
<dbReference type="InterPro" id="IPR012338">
    <property type="entry name" value="Beta-lactam/transpept-like"/>
</dbReference>
<name>A0ABQ3PX45_9ACTN</name>
<comment type="caution">
    <text evidence="2">The sequence shown here is derived from an EMBL/GenBank/DDBJ whole genome shotgun (WGS) entry which is preliminary data.</text>
</comment>
<dbReference type="PANTHER" id="PTHR46825:SF7">
    <property type="entry name" value="D-ALANYL-D-ALANINE CARBOXYPEPTIDASE"/>
    <property type="match status" value="1"/>
</dbReference>
<dbReference type="PANTHER" id="PTHR46825">
    <property type="entry name" value="D-ALANYL-D-ALANINE-CARBOXYPEPTIDASE/ENDOPEPTIDASE AMPH"/>
    <property type="match status" value="1"/>
</dbReference>
<dbReference type="InterPro" id="IPR001466">
    <property type="entry name" value="Beta-lactam-related"/>
</dbReference>
<keyword evidence="3" id="KW-1185">Reference proteome</keyword>
<dbReference type="InterPro" id="IPR050491">
    <property type="entry name" value="AmpC-like"/>
</dbReference>
<organism evidence="2 3">
    <name type="scientific">Streptomyces daghestanicus</name>
    <dbReference type="NCBI Taxonomy" id="66885"/>
    <lineage>
        <taxon>Bacteria</taxon>
        <taxon>Bacillati</taxon>
        <taxon>Actinomycetota</taxon>
        <taxon>Actinomycetes</taxon>
        <taxon>Kitasatosporales</taxon>
        <taxon>Streptomycetaceae</taxon>
        <taxon>Streptomyces</taxon>
    </lineage>
</organism>
<dbReference type="EMBL" id="BNDX01000003">
    <property type="protein sequence ID" value="GHI29594.1"/>
    <property type="molecule type" value="Genomic_DNA"/>
</dbReference>
<dbReference type="Proteomes" id="UP001052655">
    <property type="component" value="Unassembled WGS sequence"/>
</dbReference>
<proteinExistence type="predicted"/>
<dbReference type="Gene3D" id="3.40.710.10">
    <property type="entry name" value="DD-peptidase/beta-lactamase superfamily"/>
    <property type="match status" value="1"/>
</dbReference>
<reference evidence="2" key="1">
    <citation type="submission" date="2024-05" db="EMBL/GenBank/DDBJ databases">
        <title>Whole genome shotgun sequence of Streptomyces daghestanicus NBRC 12762.</title>
        <authorList>
            <person name="Komaki H."/>
            <person name="Tamura T."/>
        </authorList>
    </citation>
    <scope>NUCLEOTIDE SEQUENCE</scope>
    <source>
        <strain evidence="2">NBRC 12762</strain>
    </source>
</reference>
<evidence type="ECO:0000313" key="3">
    <source>
        <dbReference type="Proteomes" id="UP001052655"/>
    </source>
</evidence>
<dbReference type="InterPro" id="IPR006311">
    <property type="entry name" value="TAT_signal"/>
</dbReference>
<sequence length="375" mass="38787">MMTAEAVPSEGEGVIVDRRRLLGTAAGAVAGVTAMSGRAVAAGGGLTARLRPYLERALAAGAPSAVMGAVHGGRREVAGAAQEGPVPDGRTVFQLGSIGKTLTATAFARAVVAGTVRLDTPLALPPGFTVPRGTTRPITLRDLATHSSGLPRLPANLLAGADPYDPYAHYTLEDLAAGLPLTALDREPGTAYAYSNLGFGLLGQALAFDGVDALLRRRVAAPLGLRDTTTVLRPDMAARKAVGHLAGEPVPDWRDRVLSGAGTSVYSTADDMLRYLAAHLRPERSPLRDAIELTQRTHFTDPGTGLRLGLGWHVGTLSGGRTVTWHNGGTYGFATCAAFVRGSGTGVVLMVNTYGGEEGAFDALAFALLDELTGS</sequence>
<evidence type="ECO:0000313" key="2">
    <source>
        <dbReference type="EMBL" id="GHI29594.1"/>
    </source>
</evidence>
<accession>A0ABQ3PX45</accession>
<protein>
    <recommendedName>
        <fullName evidence="1">Beta-lactamase-related domain-containing protein</fullName>
    </recommendedName>
</protein>
<dbReference type="SUPFAM" id="SSF56601">
    <property type="entry name" value="beta-lactamase/transpeptidase-like"/>
    <property type="match status" value="1"/>
</dbReference>
<dbReference type="PROSITE" id="PS51318">
    <property type="entry name" value="TAT"/>
    <property type="match status" value="1"/>
</dbReference>